<dbReference type="Proteomes" id="UP000464378">
    <property type="component" value="Chromosome"/>
</dbReference>
<dbReference type="KEGG" id="tim:GMBLW1_49960"/>
<evidence type="ECO:0000259" key="1">
    <source>
        <dbReference type="Pfam" id="PF01368"/>
    </source>
</evidence>
<reference evidence="3" key="1">
    <citation type="submission" date="2019-04" db="EMBL/GenBank/DDBJ databases">
        <authorList>
            <consortium name="Science for Life Laboratories"/>
        </authorList>
    </citation>
    <scope>NUCLEOTIDE SEQUENCE</scope>
    <source>
        <strain evidence="3">MBLW1</strain>
    </source>
</reference>
<name>A0A6C2YS74_9BACT</name>
<dbReference type="InterPro" id="IPR001667">
    <property type="entry name" value="DDH_dom"/>
</dbReference>
<organism evidence="3">
    <name type="scientific">Tuwongella immobilis</name>
    <dbReference type="NCBI Taxonomy" id="692036"/>
    <lineage>
        <taxon>Bacteria</taxon>
        <taxon>Pseudomonadati</taxon>
        <taxon>Planctomycetota</taxon>
        <taxon>Planctomycetia</taxon>
        <taxon>Gemmatales</taxon>
        <taxon>Gemmataceae</taxon>
        <taxon>Tuwongella</taxon>
    </lineage>
</organism>
<dbReference type="InterPro" id="IPR051319">
    <property type="entry name" value="Oligoribo/pAp-PDE_c-di-AMP_PDE"/>
</dbReference>
<dbReference type="Gene3D" id="3.10.310.30">
    <property type="match status" value="1"/>
</dbReference>
<dbReference type="SUPFAM" id="SSF64182">
    <property type="entry name" value="DHH phosphoesterases"/>
    <property type="match status" value="1"/>
</dbReference>
<evidence type="ECO:0000259" key="2">
    <source>
        <dbReference type="Pfam" id="PF02272"/>
    </source>
</evidence>
<gene>
    <name evidence="3" type="ORF">GMBLW1_49960</name>
</gene>
<dbReference type="Pfam" id="PF02272">
    <property type="entry name" value="DHHA1"/>
    <property type="match status" value="1"/>
</dbReference>
<evidence type="ECO:0000313" key="3">
    <source>
        <dbReference type="EMBL" id="VIP04197.1"/>
    </source>
</evidence>
<evidence type="ECO:0000313" key="4">
    <source>
        <dbReference type="Proteomes" id="UP000464378"/>
    </source>
</evidence>
<dbReference type="PANTHER" id="PTHR47618">
    <property type="entry name" value="BIFUNCTIONAL OLIGORIBONUCLEASE AND PAP PHOSPHATASE NRNA"/>
    <property type="match status" value="1"/>
</dbReference>
<dbReference type="EMBL" id="LR593887">
    <property type="protein sequence ID" value="VTS05758.1"/>
    <property type="molecule type" value="Genomic_DNA"/>
</dbReference>
<proteinExistence type="predicted"/>
<dbReference type="Gene3D" id="3.90.1640.10">
    <property type="entry name" value="inorganic pyrophosphatase (n-terminal core)"/>
    <property type="match status" value="1"/>
</dbReference>
<accession>A0A6C2YS74</accession>
<dbReference type="InParanoid" id="A0A6C2YS74"/>
<feature type="domain" description="DHHA1" evidence="2">
    <location>
        <begin position="245"/>
        <end position="310"/>
    </location>
</feature>
<feature type="domain" description="DDH" evidence="1">
    <location>
        <begin position="19"/>
        <end position="142"/>
    </location>
</feature>
<dbReference type="InterPro" id="IPR003156">
    <property type="entry name" value="DHHA1_dom"/>
</dbReference>
<dbReference type="InterPro" id="IPR038763">
    <property type="entry name" value="DHH_sf"/>
</dbReference>
<dbReference type="AlphaFoldDB" id="A0A6C2YS74"/>
<evidence type="ECO:0008006" key="5">
    <source>
        <dbReference type="Google" id="ProtNLM"/>
    </source>
</evidence>
<dbReference type="GO" id="GO:0003676">
    <property type="term" value="F:nucleic acid binding"/>
    <property type="evidence" value="ECO:0007669"/>
    <property type="project" value="InterPro"/>
</dbReference>
<dbReference type="PANTHER" id="PTHR47618:SF1">
    <property type="entry name" value="BIFUNCTIONAL OLIGORIBONUCLEASE AND PAP PHOSPHATASE NRNA"/>
    <property type="match status" value="1"/>
</dbReference>
<dbReference type="RefSeq" id="WP_162659314.1">
    <property type="nucleotide sequence ID" value="NZ_LR593887.1"/>
</dbReference>
<keyword evidence="4" id="KW-1185">Reference proteome</keyword>
<dbReference type="Pfam" id="PF01368">
    <property type="entry name" value="DHH"/>
    <property type="match status" value="1"/>
</dbReference>
<dbReference type="EMBL" id="LR586016">
    <property type="protein sequence ID" value="VIP04197.1"/>
    <property type="molecule type" value="Genomic_DNA"/>
</dbReference>
<protein>
    <recommendedName>
        <fullName evidence="5">DDH domain-containing protein</fullName>
    </recommendedName>
</protein>
<sequence>MSIDWQPFREFVQKHHRFLLLTHVRPDPDALGSLLAMADCLTQLGKVVRPVIQGPMPERLAFLDADNRVQTFVPPGDTLRDVDAVIVMDTGTWNQLGDTGTFVRSLGIPVAVIDHHVTQDIDTPFRFVDVTAEAAGRLIYDASVALGIELTPPTATRMFAALATDTGWFRHASTKPSTYRLAESLMTQGANPTKIYDSLYEQGTLAQMQLLGRVLGRLQTAHLGRLAWTELWQSDLQQSGVGTVDSGDFIHYPRSLAGVDVAMLLTEWPERVKISFRSRGRVDVSQIAEQFGGGGHRMAAAAILPGDLQTVRAQIVALFEPLLLALPPA</sequence>